<dbReference type="InterPro" id="IPR019446">
    <property type="entry name" value="BMT5-like"/>
</dbReference>
<evidence type="ECO:0000313" key="3">
    <source>
        <dbReference type="EMBL" id="KIO26941.1"/>
    </source>
</evidence>
<dbReference type="Pfam" id="PF10354">
    <property type="entry name" value="BMT5-like"/>
    <property type="match status" value="1"/>
</dbReference>
<reference evidence="3 4" key="1">
    <citation type="submission" date="2014-04" db="EMBL/GenBank/DDBJ databases">
        <authorList>
            <consortium name="DOE Joint Genome Institute"/>
            <person name="Kuo A."/>
            <person name="Girlanda M."/>
            <person name="Perotto S."/>
            <person name="Kohler A."/>
            <person name="Nagy L.G."/>
            <person name="Floudas D."/>
            <person name="Copeland A."/>
            <person name="Barry K.W."/>
            <person name="Cichocki N."/>
            <person name="Veneault-Fourrey C."/>
            <person name="LaButti K."/>
            <person name="Lindquist E.A."/>
            <person name="Lipzen A."/>
            <person name="Lundell T."/>
            <person name="Morin E."/>
            <person name="Murat C."/>
            <person name="Sun H."/>
            <person name="Tunlid A."/>
            <person name="Henrissat B."/>
            <person name="Grigoriev I.V."/>
            <person name="Hibbett D.S."/>
            <person name="Martin F."/>
            <person name="Nordberg H.P."/>
            <person name="Cantor M.N."/>
            <person name="Hua S.X."/>
        </authorList>
    </citation>
    <scope>NUCLEOTIDE SEQUENCE [LARGE SCALE GENOMIC DNA]</scope>
    <source>
        <strain evidence="3 4">MUT 4182</strain>
    </source>
</reference>
<dbReference type="GO" id="GO:0005737">
    <property type="term" value="C:cytoplasm"/>
    <property type="evidence" value="ECO:0007669"/>
    <property type="project" value="TreeGrafter"/>
</dbReference>
<name>A0A0C3QIZ1_9AGAM</name>
<evidence type="ECO:0000259" key="2">
    <source>
        <dbReference type="Pfam" id="PF10354"/>
    </source>
</evidence>
<reference evidence="4" key="2">
    <citation type="submission" date="2015-01" db="EMBL/GenBank/DDBJ databases">
        <title>Evolutionary Origins and Diversification of the Mycorrhizal Mutualists.</title>
        <authorList>
            <consortium name="DOE Joint Genome Institute"/>
            <consortium name="Mycorrhizal Genomics Consortium"/>
            <person name="Kohler A."/>
            <person name="Kuo A."/>
            <person name="Nagy L.G."/>
            <person name="Floudas D."/>
            <person name="Copeland A."/>
            <person name="Barry K.W."/>
            <person name="Cichocki N."/>
            <person name="Veneault-Fourrey C."/>
            <person name="LaButti K."/>
            <person name="Lindquist E.A."/>
            <person name="Lipzen A."/>
            <person name="Lundell T."/>
            <person name="Morin E."/>
            <person name="Murat C."/>
            <person name="Riley R."/>
            <person name="Ohm R."/>
            <person name="Sun H."/>
            <person name="Tunlid A."/>
            <person name="Henrissat B."/>
            <person name="Grigoriev I.V."/>
            <person name="Hibbett D.S."/>
            <person name="Martin F."/>
        </authorList>
    </citation>
    <scope>NUCLEOTIDE SEQUENCE [LARGE SCALE GENOMIC DNA]</scope>
    <source>
        <strain evidence="4">MUT 4182</strain>
    </source>
</reference>
<sequence length="395" mass="43572">MGKKVSLLRALKSHQARSAVSDRVQQAHREAAAKRKPPSAKQRAPRQDGNRKGKGKEEQKHFTIPFEEDDRVLLVGEGNFSFTLSLVKTHNIPSYNILATTLDSEADCYAKYPNDSSEIVSELRSLGVQVVFGVDGTRLDRCKEVLQAKGGWNKVVFNFPHAGAGITDQDRNILTNQRLLLGFLQSVAPVLSKGVPPKELLPKKPRADSDDERDEAAPSTSISVKANADHLMVSDEEESSDEDEFTGVPPASDSDDDTLINPFQFPPPARQGIILVTLRDSVPYTLWDLPRLAKRPPHAVKGLERQGGQQPEYTLVRSFRFWPEAYPGYEHRRTRGGAGTAAEEREEGMGGTGGVCKTWEFVLRTDDARTMREKASVAAAKGKGGKKKTKSKSKK</sequence>
<organism evidence="3 4">
    <name type="scientific">Tulasnella calospora MUT 4182</name>
    <dbReference type="NCBI Taxonomy" id="1051891"/>
    <lineage>
        <taxon>Eukaryota</taxon>
        <taxon>Fungi</taxon>
        <taxon>Dikarya</taxon>
        <taxon>Basidiomycota</taxon>
        <taxon>Agaricomycotina</taxon>
        <taxon>Agaricomycetes</taxon>
        <taxon>Cantharellales</taxon>
        <taxon>Tulasnellaceae</taxon>
        <taxon>Tulasnella</taxon>
    </lineage>
</organism>
<dbReference type="HOGENOM" id="CLU_035438_1_1_1"/>
<dbReference type="GO" id="GO:0070042">
    <property type="term" value="F:rRNA (uridine-N3-)-methyltransferase activity"/>
    <property type="evidence" value="ECO:0007669"/>
    <property type="project" value="InterPro"/>
</dbReference>
<proteinExistence type="predicted"/>
<feature type="compositionally biased region" description="Acidic residues" evidence="1">
    <location>
        <begin position="234"/>
        <end position="245"/>
    </location>
</feature>
<feature type="region of interest" description="Disordered" evidence="1">
    <location>
        <begin position="195"/>
        <end position="258"/>
    </location>
</feature>
<feature type="region of interest" description="Disordered" evidence="1">
    <location>
        <begin position="372"/>
        <end position="395"/>
    </location>
</feature>
<feature type="region of interest" description="Disordered" evidence="1">
    <location>
        <begin position="1"/>
        <end position="61"/>
    </location>
</feature>
<feature type="region of interest" description="Disordered" evidence="1">
    <location>
        <begin position="331"/>
        <end position="352"/>
    </location>
</feature>
<gene>
    <name evidence="3" type="ORF">M407DRAFT_73888</name>
</gene>
<dbReference type="GO" id="GO:0070475">
    <property type="term" value="P:rRNA base methylation"/>
    <property type="evidence" value="ECO:0007669"/>
    <property type="project" value="InterPro"/>
</dbReference>
<dbReference type="AlphaFoldDB" id="A0A0C3QIZ1"/>
<evidence type="ECO:0000313" key="4">
    <source>
        <dbReference type="Proteomes" id="UP000054248"/>
    </source>
</evidence>
<dbReference type="Proteomes" id="UP000054248">
    <property type="component" value="Unassembled WGS sequence"/>
</dbReference>
<feature type="compositionally biased region" description="Basic and acidic residues" evidence="1">
    <location>
        <begin position="45"/>
        <end position="61"/>
    </location>
</feature>
<dbReference type="PANTHER" id="PTHR11538:SF26">
    <property type="entry name" value="FERREDOXIN-FOLD ANTICODON-BINDING DOMAIN-CONTAINING PROTEIN 1"/>
    <property type="match status" value="1"/>
</dbReference>
<dbReference type="OrthoDB" id="273345at2759"/>
<feature type="compositionally biased region" description="Basic residues" evidence="1">
    <location>
        <begin position="383"/>
        <end position="395"/>
    </location>
</feature>
<dbReference type="EMBL" id="KN823016">
    <property type="protein sequence ID" value="KIO26941.1"/>
    <property type="molecule type" value="Genomic_DNA"/>
</dbReference>
<dbReference type="PANTHER" id="PTHR11538">
    <property type="entry name" value="PHENYLALANYL-TRNA SYNTHETASE"/>
    <property type="match status" value="1"/>
</dbReference>
<protein>
    <recommendedName>
        <fullName evidence="2">25S rRNA (uridine-N(3))-methyltransferase BMT5-like domain-containing protein</fullName>
    </recommendedName>
</protein>
<feature type="domain" description="25S rRNA (uridine-N(3))-methyltransferase BMT5-like" evidence="2">
    <location>
        <begin position="73"/>
        <end position="333"/>
    </location>
</feature>
<evidence type="ECO:0000256" key="1">
    <source>
        <dbReference type="SAM" id="MobiDB-lite"/>
    </source>
</evidence>
<dbReference type="STRING" id="1051891.A0A0C3QIZ1"/>
<accession>A0A0C3QIZ1</accession>
<keyword evidence="4" id="KW-1185">Reference proteome</keyword>